<evidence type="ECO:0000313" key="2">
    <source>
        <dbReference type="Proteomes" id="UP000019376"/>
    </source>
</evidence>
<dbReference type="Proteomes" id="UP000019376">
    <property type="component" value="Unassembled WGS sequence"/>
</dbReference>
<dbReference type="GO" id="GO:0042720">
    <property type="term" value="C:mitochondrial inner membrane peptidase complex"/>
    <property type="evidence" value="ECO:0007669"/>
    <property type="project" value="InterPro"/>
</dbReference>
<dbReference type="AlphaFoldDB" id="S7Z950"/>
<dbReference type="Pfam" id="PF11093">
    <property type="entry name" value="Mitochondr_Som1"/>
    <property type="match status" value="1"/>
</dbReference>
<accession>S7Z950</accession>
<protein>
    <recommendedName>
        <fullName evidence="3">Mitochondrial export protein Som1</fullName>
    </recommendedName>
</protein>
<sequence length="106" mass="12017">MAPVTPKFHVSALPVNVKIVERNFTEPRPRKGPSVKLDECPLYEMVQYSCNPPSDNIPEPGRITCQPIVRLFRRCAKGLMVETTSWEPTKTAARVARHQQQKDSKS</sequence>
<evidence type="ECO:0008006" key="3">
    <source>
        <dbReference type="Google" id="ProtNLM"/>
    </source>
</evidence>
<organism evidence="1 2">
    <name type="scientific">Penicillium oxalicum (strain 114-2 / CGMCC 5302)</name>
    <name type="common">Penicillium decumbens</name>
    <dbReference type="NCBI Taxonomy" id="933388"/>
    <lineage>
        <taxon>Eukaryota</taxon>
        <taxon>Fungi</taxon>
        <taxon>Dikarya</taxon>
        <taxon>Ascomycota</taxon>
        <taxon>Pezizomycotina</taxon>
        <taxon>Eurotiomycetes</taxon>
        <taxon>Eurotiomycetidae</taxon>
        <taxon>Eurotiales</taxon>
        <taxon>Aspergillaceae</taxon>
        <taxon>Penicillium</taxon>
    </lineage>
</organism>
<dbReference type="HOGENOM" id="CLU_142986_2_0_1"/>
<gene>
    <name evidence="1" type="ORF">PDE_02088</name>
</gene>
<name>S7Z950_PENO1</name>
<reference evidence="1 2" key="1">
    <citation type="journal article" date="2013" name="PLoS ONE">
        <title>Genomic and secretomic analyses reveal unique features of the lignocellulolytic enzyme system of Penicillium decumbens.</title>
        <authorList>
            <person name="Liu G."/>
            <person name="Zhang L."/>
            <person name="Wei X."/>
            <person name="Zou G."/>
            <person name="Qin Y."/>
            <person name="Ma L."/>
            <person name="Li J."/>
            <person name="Zheng H."/>
            <person name="Wang S."/>
            <person name="Wang C."/>
            <person name="Xun L."/>
            <person name="Zhao G.-P."/>
            <person name="Zhou Z."/>
            <person name="Qu Y."/>
        </authorList>
    </citation>
    <scope>NUCLEOTIDE SEQUENCE [LARGE SCALE GENOMIC DNA]</scope>
    <source>
        <strain evidence="2">114-2 / CGMCC 5302</strain>
    </source>
</reference>
<dbReference type="PhylomeDB" id="S7Z950"/>
<dbReference type="eggNOG" id="ENOG502SG5C">
    <property type="taxonomic scope" value="Eukaryota"/>
</dbReference>
<keyword evidence="2" id="KW-1185">Reference proteome</keyword>
<dbReference type="EMBL" id="KB644409">
    <property type="protein sequence ID" value="EPS27145.1"/>
    <property type="molecule type" value="Genomic_DNA"/>
</dbReference>
<dbReference type="OrthoDB" id="3983163at2759"/>
<dbReference type="InterPro" id="IPR024645">
    <property type="entry name" value="Mitochondr_Som1"/>
</dbReference>
<proteinExistence type="predicted"/>
<evidence type="ECO:0000313" key="1">
    <source>
        <dbReference type="EMBL" id="EPS27145.1"/>
    </source>
</evidence>